<gene>
    <name evidence="5" type="ORF">G1C98_1103</name>
</gene>
<feature type="region of interest" description="Disordered" evidence="1">
    <location>
        <begin position="904"/>
        <end position="927"/>
    </location>
</feature>
<accession>A0A7Y0ETX9</accession>
<keyword evidence="3" id="KW-0732">Signal</keyword>
<feature type="domain" description="SpaA-like prealbumin fold" evidence="4">
    <location>
        <begin position="941"/>
        <end position="1045"/>
    </location>
</feature>
<feature type="compositionally biased region" description="Polar residues" evidence="1">
    <location>
        <begin position="131"/>
        <end position="148"/>
    </location>
</feature>
<keyword evidence="2" id="KW-0812">Transmembrane</keyword>
<feature type="compositionally biased region" description="Low complexity" evidence="1">
    <location>
        <begin position="586"/>
        <end position="596"/>
    </location>
</feature>
<feature type="compositionally biased region" description="Low complexity" evidence="1">
    <location>
        <begin position="109"/>
        <end position="130"/>
    </location>
</feature>
<feature type="region of interest" description="Disordered" evidence="1">
    <location>
        <begin position="574"/>
        <end position="596"/>
    </location>
</feature>
<dbReference type="GO" id="GO:0005975">
    <property type="term" value="P:carbohydrate metabolic process"/>
    <property type="evidence" value="ECO:0007669"/>
    <property type="project" value="UniProtKB-ARBA"/>
</dbReference>
<protein>
    <recommendedName>
        <fullName evidence="4">SpaA-like prealbumin fold domain-containing protein</fullName>
    </recommendedName>
</protein>
<evidence type="ECO:0000313" key="5">
    <source>
        <dbReference type="EMBL" id="NMM96367.1"/>
    </source>
</evidence>
<feature type="chain" id="PRO_5030711144" description="SpaA-like prealbumin fold domain-containing protein" evidence="3">
    <location>
        <begin position="46"/>
        <end position="1113"/>
    </location>
</feature>
<evidence type="ECO:0000256" key="3">
    <source>
        <dbReference type="SAM" id="SignalP"/>
    </source>
</evidence>
<dbReference type="Proteomes" id="UP000529710">
    <property type="component" value="Unassembled WGS sequence"/>
</dbReference>
<proteinExistence type="predicted"/>
<comment type="caution">
    <text evidence="5">The sequence shown here is derived from an EMBL/GenBank/DDBJ whole genome shotgun (WGS) entry which is preliminary data.</text>
</comment>
<dbReference type="EMBL" id="JAAIIF010000008">
    <property type="protein sequence ID" value="NMM96367.1"/>
    <property type="molecule type" value="Genomic_DNA"/>
</dbReference>
<organism evidence="5 6">
    <name type="scientific">Bifidobacterium erythrocebi</name>
    <dbReference type="NCBI Taxonomy" id="2675325"/>
    <lineage>
        <taxon>Bacteria</taxon>
        <taxon>Bacillati</taxon>
        <taxon>Actinomycetota</taxon>
        <taxon>Actinomycetes</taxon>
        <taxon>Bifidobacteriales</taxon>
        <taxon>Bifidobacteriaceae</taxon>
        <taxon>Bifidobacterium</taxon>
    </lineage>
</organism>
<evidence type="ECO:0000313" key="6">
    <source>
        <dbReference type="Proteomes" id="UP000529710"/>
    </source>
</evidence>
<dbReference type="Gene3D" id="2.60.40.10">
    <property type="entry name" value="Immunoglobulins"/>
    <property type="match status" value="2"/>
</dbReference>
<dbReference type="Gene3D" id="2.60.40.3050">
    <property type="match status" value="1"/>
</dbReference>
<evidence type="ECO:0000256" key="1">
    <source>
        <dbReference type="SAM" id="MobiDB-lite"/>
    </source>
</evidence>
<dbReference type="InterPro" id="IPR041033">
    <property type="entry name" value="SpaA_PFL_dom_1"/>
</dbReference>
<keyword evidence="6" id="KW-1185">Reference proteome</keyword>
<dbReference type="NCBIfam" id="TIGR01167">
    <property type="entry name" value="LPXTG_anchor"/>
    <property type="match status" value="1"/>
</dbReference>
<feature type="compositionally biased region" description="Low complexity" evidence="1">
    <location>
        <begin position="80"/>
        <end position="92"/>
    </location>
</feature>
<keyword evidence="2" id="KW-1133">Transmembrane helix</keyword>
<dbReference type="AlphaFoldDB" id="A0A7Y0ETX9"/>
<feature type="region of interest" description="Disordered" evidence="1">
    <location>
        <begin position="64"/>
        <end position="156"/>
    </location>
</feature>
<dbReference type="InterPro" id="IPR013783">
    <property type="entry name" value="Ig-like_fold"/>
</dbReference>
<feature type="signal peptide" evidence="3">
    <location>
        <begin position="1"/>
        <end position="45"/>
    </location>
</feature>
<evidence type="ECO:0000259" key="4">
    <source>
        <dbReference type="Pfam" id="PF17802"/>
    </source>
</evidence>
<dbReference type="Pfam" id="PF17802">
    <property type="entry name" value="SpaA"/>
    <property type="match status" value="1"/>
</dbReference>
<sequence>MRKPGNIAGGGQRLSASLKKPLFKTFLGFAIAACTILAPATTAYAAEGATDSQDTQVAAGQVEAGNGDDTKQSSENANGDTASSDAAAADTSQNGDADDSSKTENTETNNADQAANSDSQNQANDDSQQQKVTAAQSSTQSNDSSNVTGDPKLPVTWNDDMAQYFPDVVLRKLVDREVKDEFQGKDYSSRTTDQVLRMVSGDNHSYTWNVYNAYVRAKASGLIGQNDRIRLLNGIEKLSRITKLGFSSFGQGITEGVGLQTLAFPGLSTSTLIPDLDLSYNNLHIFPNQLYPKASGLDASLPTTYNGAISLDQNMFHHTAVTYVRDGSGKQIEFITGIYKLCDTADDMLTMGRSTSDSLDVCKVPIFNQKSSDVAKYAINTNNLAIGSDTDTGFTIRTQGEDAREGQMYRQVLYKDVVTNMDGRGAPDTYSFNYGYEVTMNYLSTVKQQSRTKVLGDFKFKKTSKTNPDIFLKGAKYVVKTTDGKYLTGTQQKDGTYLVATDAKTGELITTTDRDKALQPVTDSKGGFTVRGVPGSKDGVEYKLTEIETPSGYARSTGDVTVKVRVAKDLKTKVDGGEGTSATVTKSSIKADASSSKQWQHAQNRVYLADDVNPNPEHDDIDYAASGDALAQEAEDGSAANEVKNASDYDGGADLFIKNGGNKVTFSTVATDDSALPAGYQLEHQTSTLTDGTGKELLKSSDKNALAKVSDHVNTIIGESDMKKTTDYYDVNTEAVYHDTTSADNLNNYVVSEDGNGDQNVQRDVVLPVSVKLNATKKLLKNGEKEPVKAGEFKFNMKPDAESAAAGAPQLANPTVEVGSDGLATWDALDFTADWWDSVKKDHGTADFTYDMTEVDTGSKKYDYDSSTYKIRFKVSELDEHSEGVTNGLTLRVYVNGKLKLTTTSDDQQQEARQKKNIPTVEVRSDKDPESTFINTEKVTDFSFTKKNGETGDALEGAVFQLYRHDGDCDAACKADVLDPLNPKQWVKIDTQTSDSDGKVTFADLASDTYRLIESKAPDGYTRPSGQWNVVVDLSQKDKDQQITITEVEGGNKPPAFKHEEDGGLSVANYKAKTIPSTGGRGLIAFSLMGAVLVLGGAFVLSKRVLGEDPLNV</sequence>
<name>A0A7Y0ETX9_9BIFI</name>
<reference evidence="5 6" key="1">
    <citation type="submission" date="2020-02" db="EMBL/GenBank/DDBJ databases">
        <title>Characterization of phylogenetic diversity of novel bifidobacterial species isolated in Czech ZOOs.</title>
        <authorList>
            <person name="Lugli G.A."/>
            <person name="Vera N.B."/>
            <person name="Ventura M."/>
        </authorList>
    </citation>
    <scope>NUCLEOTIDE SEQUENCE [LARGE SCALE GENOMIC DNA]</scope>
    <source>
        <strain evidence="5 6">DSM 109960</strain>
    </source>
</reference>
<dbReference type="InterPro" id="IPR038174">
    <property type="entry name" value="Strep_pil_link_sf"/>
</dbReference>
<keyword evidence="2" id="KW-0472">Membrane</keyword>
<evidence type="ECO:0000256" key="2">
    <source>
        <dbReference type="SAM" id="Phobius"/>
    </source>
</evidence>
<feature type="transmembrane region" description="Helical" evidence="2">
    <location>
        <begin position="1083"/>
        <end position="1101"/>
    </location>
</feature>